<proteinExistence type="predicted"/>
<dbReference type="Proteomes" id="UP000293764">
    <property type="component" value="Unassembled WGS sequence"/>
</dbReference>
<comment type="caution">
    <text evidence="2">The sequence shown here is derived from an EMBL/GenBank/DDBJ whole genome shotgun (WGS) entry which is preliminary data.</text>
</comment>
<keyword evidence="3" id="KW-1185">Reference proteome</keyword>
<dbReference type="EMBL" id="SDWW01000007">
    <property type="protein sequence ID" value="RYV52234.1"/>
    <property type="molecule type" value="Genomic_DNA"/>
</dbReference>
<gene>
    <name evidence="2" type="ORF">EUA98_04500</name>
</gene>
<feature type="transmembrane region" description="Helical" evidence="1">
    <location>
        <begin position="20"/>
        <end position="38"/>
    </location>
</feature>
<keyword evidence="1" id="KW-1133">Transmembrane helix</keyword>
<keyword evidence="1" id="KW-0472">Membrane</keyword>
<evidence type="ECO:0000256" key="1">
    <source>
        <dbReference type="SAM" id="Phobius"/>
    </source>
</evidence>
<evidence type="ECO:0000313" key="2">
    <source>
        <dbReference type="EMBL" id="RYV52234.1"/>
    </source>
</evidence>
<protein>
    <submittedName>
        <fullName evidence="2">Uncharacterized protein</fullName>
    </submittedName>
</protein>
<reference evidence="2 3" key="1">
    <citation type="submission" date="2019-01" db="EMBL/GenBank/DDBJ databases">
        <title>Novel species of Cellulomonas.</title>
        <authorList>
            <person name="Liu Q."/>
            <person name="Xin Y.-H."/>
        </authorList>
    </citation>
    <scope>NUCLEOTIDE SEQUENCE [LARGE SCALE GENOMIC DNA]</scope>
    <source>
        <strain evidence="2 3">HLT2-17</strain>
    </source>
</reference>
<keyword evidence="1" id="KW-0812">Transmembrane</keyword>
<sequence>MGRTAPRPDPEATRAASRRVQHFSLLLLAGVVTSALPLPWQAASLGFVVAALVVGIRALSAVWRAGLRGLLVPMLAIGLAFTALMSIALASLLALWPVQLERQQCLNGALTIAATETCQIEYETTLEDRLRELGRTSSS</sequence>
<accession>A0A4V1ZHJ2</accession>
<evidence type="ECO:0000313" key="3">
    <source>
        <dbReference type="Proteomes" id="UP000293764"/>
    </source>
</evidence>
<feature type="transmembrane region" description="Helical" evidence="1">
    <location>
        <begin position="70"/>
        <end position="96"/>
    </location>
</feature>
<organism evidence="2 3">
    <name type="scientific">Pengzhenrongella frigida</name>
    <dbReference type="NCBI Taxonomy" id="1259133"/>
    <lineage>
        <taxon>Bacteria</taxon>
        <taxon>Bacillati</taxon>
        <taxon>Actinomycetota</taxon>
        <taxon>Actinomycetes</taxon>
        <taxon>Micrococcales</taxon>
        <taxon>Pengzhenrongella</taxon>
    </lineage>
</organism>
<feature type="transmembrane region" description="Helical" evidence="1">
    <location>
        <begin position="44"/>
        <end position="63"/>
    </location>
</feature>
<name>A0A4V1ZHJ2_9MICO</name>
<dbReference type="AlphaFoldDB" id="A0A4V1ZHJ2"/>